<reference evidence="1 2" key="1">
    <citation type="submission" date="2019-09" db="EMBL/GenBank/DDBJ databases">
        <authorList>
            <person name="Chandra G."/>
            <person name="Truman W A."/>
        </authorList>
    </citation>
    <scope>NUCLEOTIDE SEQUENCE [LARGE SCALE GENOMIC DNA]</scope>
    <source>
        <strain evidence="1">PS662</strain>
    </source>
</reference>
<evidence type="ECO:0000313" key="2">
    <source>
        <dbReference type="Proteomes" id="UP000326953"/>
    </source>
</evidence>
<organism evidence="1 2">
    <name type="scientific">Pseudomonas fluorescens</name>
    <dbReference type="NCBI Taxonomy" id="294"/>
    <lineage>
        <taxon>Bacteria</taxon>
        <taxon>Pseudomonadati</taxon>
        <taxon>Pseudomonadota</taxon>
        <taxon>Gammaproteobacteria</taxon>
        <taxon>Pseudomonadales</taxon>
        <taxon>Pseudomonadaceae</taxon>
        <taxon>Pseudomonas</taxon>
    </lineage>
</organism>
<dbReference type="Proteomes" id="UP000326953">
    <property type="component" value="Unassembled WGS sequence"/>
</dbReference>
<gene>
    <name evidence="1" type="ORF">PS662_06014</name>
</gene>
<name>A0A5E6Y0Z9_PSEFL</name>
<dbReference type="AlphaFoldDB" id="A0A5E6Y0Z9"/>
<evidence type="ECO:0000313" key="1">
    <source>
        <dbReference type="EMBL" id="VVN47492.1"/>
    </source>
</evidence>
<dbReference type="EMBL" id="CABVHK010000033">
    <property type="protein sequence ID" value="VVN47492.1"/>
    <property type="molecule type" value="Genomic_DNA"/>
</dbReference>
<sequence>MPIFGGLPRFFGAGLPAKAVLQAAKFLGKVVGSFLQVVAVCMNWCAWIHIDRLLSSHCKFSDRVWKPFYR</sequence>
<proteinExistence type="predicted"/>
<protein>
    <submittedName>
        <fullName evidence="1">Uncharacterized protein</fullName>
    </submittedName>
</protein>
<accession>A0A5E6Y0Z9</accession>